<organism evidence="1 2">
    <name type="scientific">Polarella glacialis</name>
    <name type="common">Dinoflagellate</name>
    <dbReference type="NCBI Taxonomy" id="89957"/>
    <lineage>
        <taxon>Eukaryota</taxon>
        <taxon>Sar</taxon>
        <taxon>Alveolata</taxon>
        <taxon>Dinophyceae</taxon>
        <taxon>Suessiales</taxon>
        <taxon>Suessiaceae</taxon>
        <taxon>Polarella</taxon>
    </lineage>
</organism>
<sequence length="441" mass="46667">MGRHVGVPRFLCSRLWPQQRALWAGLGGARGQACLRTNAPRLARGAAPSASSWMRLYSSSPEGELSPMLSQLPDYVAGSTALAEGKFAQALLPLQRATEVAAAYFPAAGAHLELLVCQSAYGRCLWYSGRFQEAASQFEAALKVARELQGQAAAKCRLAESSARINFELGHFEKAEVLAAEAVAIAPPPLLMRVRTLLAAIQGVQSGQVGDHFDAGGETEAIWRVNCLVVKLLGSEPGSSPDLEALKAELGEGSPLARLLGDDSETGEAAALPRGMVRMALRSTTGQLAVAVGAGNWQAGSGCWVRPLLVGALSDFEALQPAGPTLLPFLYRTLSALGVLTGAGGLGPALVTEGLFRSALDHAANQSGAGRQNIWRAQLFLAFAKHLEQGREAENRATEISSLQSQAETALGGNKDLSPQQLRWALVYLPPPEEVRAEDVF</sequence>
<dbReference type="Gene3D" id="1.25.40.10">
    <property type="entry name" value="Tetratricopeptide repeat domain"/>
    <property type="match status" value="1"/>
</dbReference>
<proteinExistence type="predicted"/>
<reference evidence="1" key="1">
    <citation type="submission" date="2021-02" db="EMBL/GenBank/DDBJ databases">
        <authorList>
            <person name="Dougan E. K."/>
            <person name="Rhodes N."/>
            <person name="Thang M."/>
            <person name="Chan C."/>
        </authorList>
    </citation>
    <scope>NUCLEOTIDE SEQUENCE</scope>
</reference>
<dbReference type="AlphaFoldDB" id="A0A813K148"/>
<name>A0A813K148_POLGL</name>
<dbReference type="Proteomes" id="UP000626109">
    <property type="component" value="Unassembled WGS sequence"/>
</dbReference>
<protein>
    <submittedName>
        <fullName evidence="1">Uncharacterized protein</fullName>
    </submittedName>
</protein>
<gene>
    <name evidence="1" type="ORF">PGLA2088_LOCUS27237</name>
</gene>
<accession>A0A813K148</accession>
<evidence type="ECO:0000313" key="2">
    <source>
        <dbReference type="Proteomes" id="UP000626109"/>
    </source>
</evidence>
<dbReference type="InterPro" id="IPR011990">
    <property type="entry name" value="TPR-like_helical_dom_sf"/>
</dbReference>
<dbReference type="SUPFAM" id="SSF48452">
    <property type="entry name" value="TPR-like"/>
    <property type="match status" value="1"/>
</dbReference>
<comment type="caution">
    <text evidence="1">The sequence shown here is derived from an EMBL/GenBank/DDBJ whole genome shotgun (WGS) entry which is preliminary data.</text>
</comment>
<evidence type="ECO:0000313" key="1">
    <source>
        <dbReference type="EMBL" id="CAE8691090.1"/>
    </source>
</evidence>
<dbReference type="EMBL" id="CAJNNW010027369">
    <property type="protein sequence ID" value="CAE8691090.1"/>
    <property type="molecule type" value="Genomic_DNA"/>
</dbReference>